<accession>A0AA97JAY3</accession>
<dbReference type="GO" id="GO:0016020">
    <property type="term" value="C:membrane"/>
    <property type="evidence" value="ECO:0007669"/>
    <property type="project" value="UniProtKB-SubCell"/>
</dbReference>
<keyword evidence="11" id="KW-0597">Phosphoprotein</keyword>
<dbReference type="InterPro" id="IPR051044">
    <property type="entry name" value="MAG_DAG_Lipase"/>
</dbReference>
<protein>
    <recommendedName>
        <fullName evidence="24">Monoglyceride lipase</fullName>
        <ecNumber evidence="7">3.1.1.23</ecNumber>
    </recommendedName>
    <alternativeName>
        <fullName evidence="25">Monoacylglycerol lipase</fullName>
    </alternativeName>
</protein>
<dbReference type="CTD" id="11343"/>
<evidence type="ECO:0000256" key="18">
    <source>
        <dbReference type="ARBA" id="ARBA00023160"/>
    </source>
</evidence>
<dbReference type="SUPFAM" id="SSF53474">
    <property type="entry name" value="alpha/beta-Hydrolases"/>
    <property type="match status" value="1"/>
</dbReference>
<dbReference type="FunFam" id="3.40.50.1820:FF:000066">
    <property type="entry name" value="Monoglyceride lipase"/>
    <property type="match status" value="1"/>
</dbReference>
<sequence>MKGAPPRLPLSVPAATALRTERVSAAPGHSSRMPEESSPRKTPQNVPYQDLPHIVNADGQYLFCRYWKPAAKPRGLVFVAHGAGEHCCRYDDLAQMLTGINLFVFAHDHVGHGQSEGDRMVVSDFHVFVRDSLQHIDLMKKDHPGLPVFLLGHSMGGAITILVACERPNDFSGLVLISPLVVANPEVATPIKVFAAKVLNLVLPNLSLGAIDPSVVSRNKKEVESYATDPLVHHGGMKVSFVIQLMNAIAKIERSLPKLTLPILVLHGSPDKLCDIKGSYLLMDTAQSQDKTLKVYDEAYHALHKELPEVTTSVLKEILTWMSQKVSAAEKAPHS</sequence>
<keyword evidence="12" id="KW-0378">Hydrolase</keyword>
<evidence type="ECO:0000256" key="5">
    <source>
        <dbReference type="ARBA" id="ARBA00005189"/>
    </source>
</evidence>
<comment type="pathway">
    <text evidence="5">Lipid metabolism.</text>
</comment>
<reference evidence="29" key="1">
    <citation type="submission" date="2025-08" db="UniProtKB">
        <authorList>
            <consortium name="RefSeq"/>
        </authorList>
    </citation>
    <scope>IDENTIFICATION</scope>
    <source>
        <tissue evidence="29">Blood</tissue>
    </source>
</reference>
<dbReference type="InterPro" id="IPR000073">
    <property type="entry name" value="AB_hydrolase_1"/>
</dbReference>
<evidence type="ECO:0000256" key="23">
    <source>
        <dbReference type="ARBA" id="ARBA00061041"/>
    </source>
</evidence>
<name>A0AA97JAY3_EUBMA</name>
<evidence type="ECO:0000256" key="6">
    <source>
        <dbReference type="ARBA" id="ARBA00011738"/>
    </source>
</evidence>
<comment type="similarity">
    <text evidence="23">Belongs to the AB hydrolase superfamily. Monoacylglycerol lipase family.</text>
</comment>
<evidence type="ECO:0000313" key="28">
    <source>
        <dbReference type="Proteomes" id="UP001190640"/>
    </source>
</evidence>
<evidence type="ECO:0000256" key="14">
    <source>
        <dbReference type="ARBA" id="ARBA00022963"/>
    </source>
</evidence>
<evidence type="ECO:0000256" key="15">
    <source>
        <dbReference type="ARBA" id="ARBA00023074"/>
    </source>
</evidence>
<evidence type="ECO:0000256" key="17">
    <source>
        <dbReference type="ARBA" id="ARBA00023136"/>
    </source>
</evidence>
<evidence type="ECO:0000256" key="4">
    <source>
        <dbReference type="ARBA" id="ARBA00004879"/>
    </source>
</evidence>
<evidence type="ECO:0000256" key="13">
    <source>
        <dbReference type="ARBA" id="ARBA00022832"/>
    </source>
</evidence>
<comment type="pathway">
    <text evidence="4">Glycerolipid metabolism; triacylglycerol degradation.</text>
</comment>
<evidence type="ECO:0000256" key="19">
    <source>
        <dbReference type="ARBA" id="ARBA00047476"/>
    </source>
</evidence>
<comment type="catalytic activity">
    <reaction evidence="20">
        <text>a 1-acylglycerol + H2O = glycerol + a fatty acid + H(+)</text>
        <dbReference type="Rhea" id="RHEA:34019"/>
        <dbReference type="ChEBI" id="CHEBI:15377"/>
        <dbReference type="ChEBI" id="CHEBI:15378"/>
        <dbReference type="ChEBI" id="CHEBI:17754"/>
        <dbReference type="ChEBI" id="CHEBI:28868"/>
        <dbReference type="ChEBI" id="CHEBI:35759"/>
    </reaction>
    <physiologicalReaction direction="left-to-right" evidence="20">
        <dbReference type="Rhea" id="RHEA:34020"/>
    </physiologicalReaction>
</comment>
<keyword evidence="16" id="KW-0443">Lipid metabolism</keyword>
<evidence type="ECO:0000256" key="11">
    <source>
        <dbReference type="ARBA" id="ARBA00022553"/>
    </source>
</evidence>
<evidence type="ECO:0000256" key="7">
    <source>
        <dbReference type="ARBA" id="ARBA00013254"/>
    </source>
</evidence>
<keyword evidence="28" id="KW-1185">Reference proteome</keyword>
<dbReference type="Proteomes" id="UP001190640">
    <property type="component" value="Chromosome 4"/>
</dbReference>
<dbReference type="KEGG" id="emc:129328893"/>
<keyword evidence="15" id="KW-0944">Nitration</keyword>
<evidence type="ECO:0000256" key="1">
    <source>
        <dbReference type="ARBA" id="ARBA00001613"/>
    </source>
</evidence>
<evidence type="ECO:0000256" key="25">
    <source>
        <dbReference type="ARBA" id="ARBA00080203"/>
    </source>
</evidence>
<evidence type="ECO:0000256" key="10">
    <source>
        <dbReference type="ARBA" id="ARBA00022516"/>
    </source>
</evidence>
<dbReference type="GO" id="GO:0047372">
    <property type="term" value="F:monoacylglycerol lipase activity"/>
    <property type="evidence" value="ECO:0007669"/>
    <property type="project" value="UniProtKB-EC"/>
</dbReference>
<dbReference type="EC" id="3.1.1.23" evidence="7"/>
<keyword evidence="17" id="KW-0472">Membrane</keyword>
<evidence type="ECO:0000256" key="8">
    <source>
        <dbReference type="ARBA" id="ARBA00022487"/>
    </source>
</evidence>
<evidence type="ECO:0000259" key="27">
    <source>
        <dbReference type="Pfam" id="PF12146"/>
    </source>
</evidence>
<keyword evidence="9" id="KW-0963">Cytoplasm</keyword>
<comment type="catalytic activity">
    <reaction evidence="19">
        <text>2-(5Z,8Z,11Z,14Z-eicosatetraenoyl)-glycerol + H2O = glycerol + (5Z,8Z,11Z,14Z)-eicosatetraenoate + H(+)</text>
        <dbReference type="Rhea" id="RHEA:26132"/>
        <dbReference type="ChEBI" id="CHEBI:15377"/>
        <dbReference type="ChEBI" id="CHEBI:15378"/>
        <dbReference type="ChEBI" id="CHEBI:17754"/>
        <dbReference type="ChEBI" id="CHEBI:32395"/>
        <dbReference type="ChEBI" id="CHEBI:52392"/>
    </reaction>
    <physiologicalReaction direction="left-to-right" evidence="19">
        <dbReference type="Rhea" id="RHEA:26133"/>
    </physiologicalReaction>
</comment>
<evidence type="ECO:0000256" key="21">
    <source>
        <dbReference type="ARBA" id="ARBA00051776"/>
    </source>
</evidence>
<dbReference type="GO" id="GO:0006633">
    <property type="term" value="P:fatty acid biosynthetic process"/>
    <property type="evidence" value="ECO:0007669"/>
    <property type="project" value="UniProtKB-KW"/>
</dbReference>
<comment type="function">
    <text evidence="22">Converts monoacylglycerides to free fatty acids and glycerol. Hydrolyzes the endocannabinoid 2-arachidonoylglycerol, and thereby contributes to the regulation of endocannabinoid signaling, nociperception and perception of pain. Regulates the levels of fatty acids that serve as signaling molecules and promote cancer cell migration, invasion and tumor growth.</text>
</comment>
<organism evidence="28 29">
    <name type="scientific">Eublepharis macularius</name>
    <name type="common">Leopard gecko</name>
    <name type="synonym">Cyrtodactylus macularius</name>
    <dbReference type="NCBI Taxonomy" id="481883"/>
    <lineage>
        <taxon>Eukaryota</taxon>
        <taxon>Metazoa</taxon>
        <taxon>Chordata</taxon>
        <taxon>Craniata</taxon>
        <taxon>Vertebrata</taxon>
        <taxon>Euteleostomi</taxon>
        <taxon>Lepidosauria</taxon>
        <taxon>Squamata</taxon>
        <taxon>Bifurcata</taxon>
        <taxon>Gekkota</taxon>
        <taxon>Eublepharidae</taxon>
        <taxon>Eublepharinae</taxon>
        <taxon>Eublepharis</taxon>
    </lineage>
</organism>
<evidence type="ECO:0000256" key="2">
    <source>
        <dbReference type="ARBA" id="ARBA00004170"/>
    </source>
</evidence>
<comment type="subunit">
    <text evidence="6">Homodimer.</text>
</comment>
<keyword evidence="14" id="KW-0442">Lipid degradation</keyword>
<dbReference type="RefSeq" id="XP_054834177.1">
    <property type="nucleotide sequence ID" value="XM_054978202.1"/>
</dbReference>
<comment type="catalytic activity">
    <reaction evidence="1">
        <text>Hydrolyzes glycerol monoesters of long-chain fatty acids.</text>
        <dbReference type="EC" id="3.1.1.23"/>
    </reaction>
</comment>
<dbReference type="GO" id="GO:0005829">
    <property type="term" value="C:cytosol"/>
    <property type="evidence" value="ECO:0007669"/>
    <property type="project" value="UniProtKB-SubCell"/>
</dbReference>
<comment type="subcellular location">
    <subcellularLocation>
        <location evidence="3">Cytoplasm</location>
        <location evidence="3">Cytosol</location>
    </subcellularLocation>
    <subcellularLocation>
        <location evidence="2">Membrane</location>
        <topology evidence="2">Peripheral membrane protein</topology>
    </subcellularLocation>
</comment>
<dbReference type="PRINTS" id="PR00111">
    <property type="entry name" value="ABHYDROLASE"/>
</dbReference>
<keyword evidence="13" id="KW-0276">Fatty acid metabolism</keyword>
<evidence type="ECO:0000256" key="26">
    <source>
        <dbReference type="SAM" id="MobiDB-lite"/>
    </source>
</evidence>
<keyword evidence="18" id="KW-0275">Fatty acid biosynthesis</keyword>
<evidence type="ECO:0000256" key="16">
    <source>
        <dbReference type="ARBA" id="ARBA00023098"/>
    </source>
</evidence>
<dbReference type="AlphaFoldDB" id="A0AA97JAY3"/>
<evidence type="ECO:0000256" key="12">
    <source>
        <dbReference type="ARBA" id="ARBA00022801"/>
    </source>
</evidence>
<dbReference type="InterPro" id="IPR029058">
    <property type="entry name" value="AB_hydrolase_fold"/>
</dbReference>
<evidence type="ECO:0000313" key="29">
    <source>
        <dbReference type="RefSeq" id="XP_054834177.1"/>
    </source>
</evidence>
<keyword evidence="8" id="KW-0719">Serine esterase</keyword>
<proteinExistence type="inferred from homology"/>
<evidence type="ECO:0000256" key="9">
    <source>
        <dbReference type="ARBA" id="ARBA00022490"/>
    </source>
</evidence>
<dbReference type="GeneID" id="129328893"/>
<dbReference type="Pfam" id="PF12146">
    <property type="entry name" value="Hydrolase_4"/>
    <property type="match status" value="1"/>
</dbReference>
<dbReference type="Gene3D" id="3.40.50.1820">
    <property type="entry name" value="alpha/beta hydrolase"/>
    <property type="match status" value="1"/>
</dbReference>
<dbReference type="PANTHER" id="PTHR11614">
    <property type="entry name" value="PHOSPHOLIPASE-RELATED"/>
    <property type="match status" value="1"/>
</dbReference>
<dbReference type="InterPro" id="IPR022742">
    <property type="entry name" value="Hydrolase_4"/>
</dbReference>
<comment type="catalytic activity">
    <reaction evidence="21">
        <text>a 2-acylglycerol + H2O = glycerol + a fatty acid + H(+)</text>
        <dbReference type="Rhea" id="RHEA:44688"/>
        <dbReference type="ChEBI" id="CHEBI:15377"/>
        <dbReference type="ChEBI" id="CHEBI:15378"/>
        <dbReference type="ChEBI" id="CHEBI:17389"/>
        <dbReference type="ChEBI" id="CHEBI:17754"/>
        <dbReference type="ChEBI" id="CHEBI:28868"/>
    </reaction>
    <physiologicalReaction direction="left-to-right" evidence="21">
        <dbReference type="Rhea" id="RHEA:44689"/>
    </physiologicalReaction>
</comment>
<evidence type="ECO:0000256" key="20">
    <source>
        <dbReference type="ARBA" id="ARBA00050205"/>
    </source>
</evidence>
<feature type="domain" description="Serine aminopeptidase S33" evidence="27">
    <location>
        <begin position="72"/>
        <end position="307"/>
    </location>
</feature>
<evidence type="ECO:0000256" key="3">
    <source>
        <dbReference type="ARBA" id="ARBA00004514"/>
    </source>
</evidence>
<evidence type="ECO:0000256" key="24">
    <source>
        <dbReference type="ARBA" id="ARBA00067326"/>
    </source>
</evidence>
<feature type="region of interest" description="Disordered" evidence="26">
    <location>
        <begin position="20"/>
        <end position="49"/>
    </location>
</feature>
<dbReference type="GO" id="GO:0046464">
    <property type="term" value="P:acylglycerol catabolic process"/>
    <property type="evidence" value="ECO:0007669"/>
    <property type="project" value="UniProtKB-ARBA"/>
</dbReference>
<evidence type="ECO:0000256" key="22">
    <source>
        <dbReference type="ARBA" id="ARBA00058731"/>
    </source>
</evidence>
<gene>
    <name evidence="29" type="primary">MGLL</name>
</gene>
<keyword evidence="10" id="KW-0444">Lipid biosynthesis</keyword>